<gene>
    <name evidence="3" type="ORF">B0T10DRAFT_419047</name>
</gene>
<protein>
    <recommendedName>
        <fullName evidence="5">BZIP domain-containing protein</fullName>
    </recommendedName>
</protein>
<reference evidence="3 4" key="1">
    <citation type="journal article" date="2021" name="Nat. Commun.">
        <title>Genetic determinants of endophytism in the Arabidopsis root mycobiome.</title>
        <authorList>
            <person name="Mesny F."/>
            <person name="Miyauchi S."/>
            <person name="Thiergart T."/>
            <person name="Pickel B."/>
            <person name="Atanasova L."/>
            <person name="Karlsson M."/>
            <person name="Huettel B."/>
            <person name="Barry K.W."/>
            <person name="Haridas S."/>
            <person name="Chen C."/>
            <person name="Bauer D."/>
            <person name="Andreopoulos W."/>
            <person name="Pangilinan J."/>
            <person name="LaButti K."/>
            <person name="Riley R."/>
            <person name="Lipzen A."/>
            <person name="Clum A."/>
            <person name="Drula E."/>
            <person name="Henrissat B."/>
            <person name="Kohler A."/>
            <person name="Grigoriev I.V."/>
            <person name="Martin F.M."/>
            <person name="Hacquard S."/>
        </authorList>
    </citation>
    <scope>NUCLEOTIDE SEQUENCE [LARGE SCALE GENOMIC DNA]</scope>
    <source>
        <strain evidence="3 4">MPI-CAGE-CH-0241</strain>
    </source>
</reference>
<dbReference type="PANTHER" id="PTHR37012:SF2">
    <property type="entry name" value="BZIP DOMAIN-CONTAINING PROTEIN-RELATED"/>
    <property type="match status" value="1"/>
</dbReference>
<comment type="caution">
    <text evidence="3">The sequence shown here is derived from an EMBL/GenBank/DDBJ whole genome shotgun (WGS) entry which is preliminary data.</text>
</comment>
<evidence type="ECO:0000313" key="4">
    <source>
        <dbReference type="Proteomes" id="UP000777438"/>
    </source>
</evidence>
<feature type="compositionally biased region" description="Polar residues" evidence="2">
    <location>
        <begin position="163"/>
        <end position="175"/>
    </location>
</feature>
<evidence type="ECO:0000313" key="3">
    <source>
        <dbReference type="EMBL" id="KAH6869053.1"/>
    </source>
</evidence>
<feature type="compositionally biased region" description="Basic and acidic residues" evidence="2">
    <location>
        <begin position="133"/>
        <end position="157"/>
    </location>
</feature>
<dbReference type="Proteomes" id="UP000777438">
    <property type="component" value="Unassembled WGS sequence"/>
</dbReference>
<feature type="region of interest" description="Disordered" evidence="2">
    <location>
        <begin position="1"/>
        <end position="40"/>
    </location>
</feature>
<proteinExistence type="predicted"/>
<dbReference type="PANTHER" id="PTHR37012">
    <property type="entry name" value="B-ZIP TRANSCRIPTION FACTOR (EUROFUNG)-RELATED"/>
    <property type="match status" value="1"/>
</dbReference>
<sequence>MTDSNPIEAAQAGTGSSKKRSRTVSNLTQEQIQHKRSVDRKAQRAFRQRTKNCISNLEQQFAQLQETCVELREARDQRTQELELANQQRQSLLDCLETIVSIASTAVGQNSRNAGAGASVEAEPGPASGENLHPCDDGRTVDIIRQTESRHGSEEPHLPLQAHSETAQLPDSSEATADGSVQAGLTQDHQILAQSRPLSSPELHDREGSLGDQELPVAITGNLGLLSPQTGHEAFQDSLFLEYLSEEVQVSQLVCDVSEADASIDLLTPCSVSAASTSSLSTSSSAFTMLPSHLPATCPLDQTLLDFIHCHREMFAGGVTDESVLGPRKPTVKAVVDGKLISSVHPFSGTISGILLMSSCTALPVKLALFYLMHQTTRVKNYVSMPAWLRPTVTQITVPHPPWIDSVPWPSVRDVLIENHGLSSFHLFWDLFVGHVSVNWTFEDLDAVADNEQDAVLHSIFEKHIRNLKNWEVSAEFEKQFPGIASTIKTAE</sequence>
<dbReference type="OrthoDB" id="2985014at2759"/>
<dbReference type="CDD" id="cd14688">
    <property type="entry name" value="bZIP_YAP"/>
    <property type="match status" value="1"/>
</dbReference>
<keyword evidence="1" id="KW-0175">Coiled coil</keyword>
<dbReference type="AlphaFoldDB" id="A0A9P8VNB6"/>
<accession>A0A9P8VNB6</accession>
<keyword evidence="4" id="KW-1185">Reference proteome</keyword>
<dbReference type="InterPro" id="IPR021833">
    <property type="entry name" value="DUF3425"/>
</dbReference>
<evidence type="ECO:0008006" key="5">
    <source>
        <dbReference type="Google" id="ProtNLM"/>
    </source>
</evidence>
<dbReference type="EMBL" id="JAGPYM010000081">
    <property type="protein sequence ID" value="KAH6869053.1"/>
    <property type="molecule type" value="Genomic_DNA"/>
</dbReference>
<organism evidence="3 4">
    <name type="scientific">Thelonectria olida</name>
    <dbReference type="NCBI Taxonomy" id="1576542"/>
    <lineage>
        <taxon>Eukaryota</taxon>
        <taxon>Fungi</taxon>
        <taxon>Dikarya</taxon>
        <taxon>Ascomycota</taxon>
        <taxon>Pezizomycotina</taxon>
        <taxon>Sordariomycetes</taxon>
        <taxon>Hypocreomycetidae</taxon>
        <taxon>Hypocreales</taxon>
        <taxon>Nectriaceae</taxon>
        <taxon>Thelonectria</taxon>
    </lineage>
</organism>
<feature type="coiled-coil region" evidence="1">
    <location>
        <begin position="47"/>
        <end position="88"/>
    </location>
</feature>
<evidence type="ECO:0000256" key="2">
    <source>
        <dbReference type="SAM" id="MobiDB-lite"/>
    </source>
</evidence>
<evidence type="ECO:0000256" key="1">
    <source>
        <dbReference type="SAM" id="Coils"/>
    </source>
</evidence>
<feature type="region of interest" description="Disordered" evidence="2">
    <location>
        <begin position="110"/>
        <end position="181"/>
    </location>
</feature>
<dbReference type="Pfam" id="PF11905">
    <property type="entry name" value="DUF3425"/>
    <property type="match status" value="1"/>
</dbReference>
<name>A0A9P8VNB6_9HYPO</name>